<dbReference type="GO" id="GO:0042803">
    <property type="term" value="F:protein homodimerization activity"/>
    <property type="evidence" value="ECO:0007669"/>
    <property type="project" value="InterPro"/>
</dbReference>
<dbReference type="InterPro" id="IPR017930">
    <property type="entry name" value="Myb_dom"/>
</dbReference>
<dbReference type="InterPro" id="IPR052833">
    <property type="entry name" value="Telomeric_DNA-bd_trans-reg"/>
</dbReference>
<dbReference type="InterPro" id="IPR001005">
    <property type="entry name" value="SANT/Myb"/>
</dbReference>
<feature type="domain" description="HTH myb-type" evidence="5">
    <location>
        <begin position="480"/>
        <end position="536"/>
    </location>
</feature>
<dbReference type="CDD" id="cd11660">
    <property type="entry name" value="SANT_TRF"/>
    <property type="match status" value="1"/>
</dbReference>
<comment type="caution">
    <text evidence="6">The sequence shown here is derived from an EMBL/GenBank/DDBJ whole genome shotgun (WGS) entry which is preliminary data.</text>
</comment>
<feature type="region of interest" description="Disordered" evidence="4">
    <location>
        <begin position="1"/>
        <end position="35"/>
    </location>
</feature>
<dbReference type="PANTHER" id="PTHR47807">
    <property type="entry name" value="PROTEIN TBF1"/>
    <property type="match status" value="1"/>
</dbReference>
<keyword evidence="7" id="KW-1185">Reference proteome</keyword>
<accession>A0A9P8Q5H3</accession>
<feature type="compositionally biased region" description="Low complexity" evidence="4">
    <location>
        <begin position="629"/>
        <end position="660"/>
    </location>
</feature>
<dbReference type="AlphaFoldDB" id="A0A9P8Q5H3"/>
<feature type="region of interest" description="Disordered" evidence="4">
    <location>
        <begin position="598"/>
        <end position="678"/>
    </location>
</feature>
<keyword evidence="1" id="KW-0238">DNA-binding</keyword>
<name>A0A9P8Q5H3_WICPI</name>
<dbReference type="OrthoDB" id="3366990at2759"/>
<reference evidence="6" key="2">
    <citation type="submission" date="2021-01" db="EMBL/GenBank/DDBJ databases">
        <authorList>
            <person name="Schikora-Tamarit M.A."/>
        </authorList>
    </citation>
    <scope>NUCLEOTIDE SEQUENCE</scope>
    <source>
        <strain evidence="6">CBS2887</strain>
    </source>
</reference>
<evidence type="ECO:0000256" key="1">
    <source>
        <dbReference type="ARBA" id="ARBA00023125"/>
    </source>
</evidence>
<feature type="compositionally biased region" description="Basic residues" evidence="4">
    <location>
        <begin position="569"/>
        <end position="580"/>
    </location>
</feature>
<dbReference type="FunFam" id="1.10.10.60:FF:000137">
    <property type="entry name" value="MYB DNA binding protein"/>
    <property type="match status" value="1"/>
</dbReference>
<feature type="compositionally biased region" description="Acidic residues" evidence="4">
    <location>
        <begin position="24"/>
        <end position="35"/>
    </location>
</feature>
<evidence type="ECO:0000313" key="7">
    <source>
        <dbReference type="Proteomes" id="UP000774326"/>
    </source>
</evidence>
<dbReference type="SUPFAM" id="SSF46689">
    <property type="entry name" value="Homeodomain-like"/>
    <property type="match status" value="1"/>
</dbReference>
<dbReference type="SMART" id="SM00717">
    <property type="entry name" value="SANT"/>
    <property type="match status" value="1"/>
</dbReference>
<keyword evidence="2" id="KW-0539">Nucleus</keyword>
<feature type="region of interest" description="Disordered" evidence="4">
    <location>
        <begin position="560"/>
        <end position="583"/>
    </location>
</feature>
<dbReference type="InterPro" id="IPR013867">
    <property type="entry name" value="Telomere_rpt-bd_fac_dimer_dom"/>
</dbReference>
<proteinExistence type="predicted"/>
<evidence type="ECO:0000256" key="2">
    <source>
        <dbReference type="ARBA" id="ARBA00023242"/>
    </source>
</evidence>
<dbReference type="GO" id="GO:0003691">
    <property type="term" value="F:double-stranded telomeric DNA binding"/>
    <property type="evidence" value="ECO:0007669"/>
    <property type="project" value="TreeGrafter"/>
</dbReference>
<dbReference type="InterPro" id="IPR009057">
    <property type="entry name" value="Homeodomain-like_sf"/>
</dbReference>
<dbReference type="Proteomes" id="UP000774326">
    <property type="component" value="Unassembled WGS sequence"/>
</dbReference>
<keyword evidence="3" id="KW-0131">Cell cycle</keyword>
<protein>
    <recommendedName>
        <fullName evidence="5">HTH myb-type domain-containing protein</fullName>
    </recommendedName>
</protein>
<dbReference type="GO" id="GO:0010833">
    <property type="term" value="P:telomere maintenance via telomere lengthening"/>
    <property type="evidence" value="ECO:0007669"/>
    <property type="project" value="TreeGrafter"/>
</dbReference>
<evidence type="ECO:0000256" key="4">
    <source>
        <dbReference type="SAM" id="MobiDB-lite"/>
    </source>
</evidence>
<evidence type="ECO:0000256" key="3">
    <source>
        <dbReference type="ARBA" id="ARBA00023306"/>
    </source>
</evidence>
<dbReference type="PROSITE" id="PS51294">
    <property type="entry name" value="HTH_MYB"/>
    <property type="match status" value="1"/>
</dbReference>
<dbReference type="EMBL" id="JAEUBG010002531">
    <property type="protein sequence ID" value="KAH3684401.1"/>
    <property type="molecule type" value="Genomic_DNA"/>
</dbReference>
<organism evidence="6 7">
    <name type="scientific">Wickerhamomyces pijperi</name>
    <name type="common">Yeast</name>
    <name type="synonym">Pichia pijperi</name>
    <dbReference type="NCBI Taxonomy" id="599730"/>
    <lineage>
        <taxon>Eukaryota</taxon>
        <taxon>Fungi</taxon>
        <taxon>Dikarya</taxon>
        <taxon>Ascomycota</taxon>
        <taxon>Saccharomycotina</taxon>
        <taxon>Saccharomycetes</taxon>
        <taxon>Phaffomycetales</taxon>
        <taxon>Wickerhamomycetaceae</taxon>
        <taxon>Wickerhamomyces</taxon>
    </lineage>
</organism>
<feature type="compositionally biased region" description="Basic and acidic residues" evidence="4">
    <location>
        <begin position="667"/>
        <end position="678"/>
    </location>
</feature>
<evidence type="ECO:0000313" key="6">
    <source>
        <dbReference type="EMBL" id="KAH3684401.1"/>
    </source>
</evidence>
<sequence length="678" mass="75812">MSDILEPIIPDDELSSNKRPREETEGDDGVSDLFDQDDLFGEEPETIEYNGITIPKDSELLNDKKGVSYLKINELSDNDILLLKANLSALPLPIGNAHSKLSVRVQFLINSLPLLENINNQILRLIAITSYEETLTIITNEESSPKGLIFRELVEIFETVKKLYSEEEPFLKITQVFLNPDFEDVQAVEENKNILANIREHHENIDQVFKKTNLTTFLLATLGSIEVGFFYLNESFLDVFCPLEYNFNDWIKAANSDTPVSVLNSSNGLITSSGKILKAQAALYLELKTQAYISALESGTKSKEEILQDIFPDDLEDFILKRRNSNALSPVEIEFLKKCKSRYDTLLNATDETELSESFEWLIFLKELFNYVSRHIIVLVFGRKSARYLPSNDLEALFSSKYSSLSKKELQEKLAETQARQQQFDTHNQATMDIAPDIDPLDPTTDPALLAASATAISSMNEPIVESSKSKADVTGPPRIRNILRRPWLPAEEAVLSEALQVIGPHWSKILEAYGPGGSKNEVLKNRTQVQLKDKARNWKMAYLKNGQPVPDYLAKVTGEKERTDKAKSARTNKRQKLQKAKAEEIEKMKALQLRRAITNETDKNTQSKETTPEAEVLPTDNNSNLDVSSSISEAAVAAASSSNGETGETEAETQAAPAETEAEVEVEVKVGDAADKE</sequence>
<evidence type="ECO:0000259" key="5">
    <source>
        <dbReference type="PROSITE" id="PS51294"/>
    </source>
</evidence>
<dbReference type="Pfam" id="PF08558">
    <property type="entry name" value="TRF"/>
    <property type="match status" value="1"/>
</dbReference>
<gene>
    <name evidence="6" type="ORF">WICPIJ_004626</name>
</gene>
<reference evidence="6" key="1">
    <citation type="journal article" date="2021" name="Open Biol.">
        <title>Shared evolutionary footprints suggest mitochondrial oxidative damage underlies multiple complex I losses in fungi.</title>
        <authorList>
            <person name="Schikora-Tamarit M.A."/>
            <person name="Marcet-Houben M."/>
            <person name="Nosek J."/>
            <person name="Gabaldon T."/>
        </authorList>
    </citation>
    <scope>NUCLEOTIDE SEQUENCE</scope>
    <source>
        <strain evidence="6">CBS2887</strain>
    </source>
</reference>
<dbReference type="PANTHER" id="PTHR47807:SF1">
    <property type="entry name" value="PROTEIN TBF1"/>
    <property type="match status" value="1"/>
</dbReference>
<dbReference type="Gene3D" id="1.10.10.60">
    <property type="entry name" value="Homeodomain-like"/>
    <property type="match status" value="1"/>
</dbReference>